<sequence length="181" mass="18899">MRAEETRMRADVASFHAKVSRAALARPARWLHLGASICVFRSIPMHPLPLAICLSLATTPGLAQETGLAALGQGIEWQIHEIAGQPVPEGAAPTLIQTEPGRLAGRGGCNRFSAPVSRQGPSLAIGPVAATRMACPPPRMAVESAFFDALARLTGVATTAEGLVLLDETGAVLRAHRTTPG</sequence>
<dbReference type="PANTHER" id="PTHR35535:SF1">
    <property type="entry name" value="HEAT SHOCK PROTEIN HSLJ"/>
    <property type="match status" value="1"/>
</dbReference>
<keyword evidence="3" id="KW-1185">Reference proteome</keyword>
<name>A0A2A4CNF0_9RHOB</name>
<comment type="caution">
    <text evidence="2">The sequence shown here is derived from an EMBL/GenBank/DDBJ whole genome shotgun (WGS) entry which is preliminary data.</text>
</comment>
<dbReference type="Pfam" id="PF03724">
    <property type="entry name" value="META"/>
    <property type="match status" value="1"/>
</dbReference>
<dbReference type="Proteomes" id="UP000243507">
    <property type="component" value="Unassembled WGS sequence"/>
</dbReference>
<dbReference type="Gene3D" id="2.40.128.270">
    <property type="match status" value="1"/>
</dbReference>
<gene>
    <name evidence="2" type="ORF">CLN94_12955</name>
</gene>
<proteinExistence type="predicted"/>
<dbReference type="OrthoDB" id="9809132at2"/>
<evidence type="ECO:0000313" key="3">
    <source>
        <dbReference type="Proteomes" id="UP000243507"/>
    </source>
</evidence>
<dbReference type="InterPro" id="IPR053147">
    <property type="entry name" value="Hsp_HslJ-like"/>
</dbReference>
<dbReference type="EMBL" id="NTJD01000011">
    <property type="protein sequence ID" value="PCD75656.1"/>
    <property type="molecule type" value="Genomic_DNA"/>
</dbReference>
<accession>A0A2A4CNF0</accession>
<dbReference type="AlphaFoldDB" id="A0A2A4CNF0"/>
<protein>
    <recommendedName>
        <fullName evidence="1">DUF306 domain-containing protein</fullName>
    </recommendedName>
</protein>
<dbReference type="PANTHER" id="PTHR35535">
    <property type="entry name" value="HEAT SHOCK PROTEIN HSLJ"/>
    <property type="match status" value="1"/>
</dbReference>
<reference evidence="2 3" key="1">
    <citation type="submission" date="2017-09" db="EMBL/GenBank/DDBJ databases">
        <title>A multilocus sequence analysis scheme for characterization of bacteria in the genus Thioclava.</title>
        <authorList>
            <person name="Liu Y."/>
            <person name="Shao Z."/>
        </authorList>
    </citation>
    <scope>NUCLEOTIDE SEQUENCE [LARGE SCALE GENOMIC DNA]</scope>
    <source>
        <strain evidence="2 3">CAU 1312</strain>
    </source>
</reference>
<evidence type="ECO:0000313" key="2">
    <source>
        <dbReference type="EMBL" id="PCD75656.1"/>
    </source>
</evidence>
<feature type="domain" description="DUF306" evidence="1">
    <location>
        <begin position="74"/>
        <end position="173"/>
    </location>
</feature>
<evidence type="ECO:0000259" key="1">
    <source>
        <dbReference type="Pfam" id="PF03724"/>
    </source>
</evidence>
<dbReference type="InterPro" id="IPR038670">
    <property type="entry name" value="HslJ-like_sf"/>
</dbReference>
<dbReference type="InterPro" id="IPR005184">
    <property type="entry name" value="DUF306_Meta_HslJ"/>
</dbReference>
<organism evidence="2 3">
    <name type="scientific">Pseudothioclava arenosa</name>
    <dbReference type="NCBI Taxonomy" id="1795308"/>
    <lineage>
        <taxon>Bacteria</taxon>
        <taxon>Pseudomonadati</taxon>
        <taxon>Pseudomonadota</taxon>
        <taxon>Alphaproteobacteria</taxon>
        <taxon>Rhodobacterales</taxon>
        <taxon>Paracoccaceae</taxon>
        <taxon>Pseudothioclava</taxon>
    </lineage>
</organism>